<dbReference type="AlphaFoldDB" id="A0A821MTK1"/>
<dbReference type="EMBL" id="CAJOBP010043283">
    <property type="protein sequence ID" value="CAF4772431.1"/>
    <property type="molecule type" value="Genomic_DNA"/>
</dbReference>
<protein>
    <submittedName>
        <fullName evidence="2">Uncharacterized protein</fullName>
    </submittedName>
</protein>
<name>A0A821MTK1_9BILA</name>
<evidence type="ECO:0000313" key="3">
    <source>
        <dbReference type="Proteomes" id="UP000663873"/>
    </source>
</evidence>
<dbReference type="Proteomes" id="UP000663873">
    <property type="component" value="Unassembled WGS sequence"/>
</dbReference>
<evidence type="ECO:0000313" key="2">
    <source>
        <dbReference type="EMBL" id="CAF4772431.1"/>
    </source>
</evidence>
<sequence>QHFESIAQTQQNYELILATMREKHEQELVTLDEKLQNAQKNLQEKNVEINEIRSQLELVCKGNEKVIFERAETINQLNAKLHDCQQNYADLLTKSSLESSNQIEIKQQLTNMTQDKEKLEYKCQELQVYLSTCSLPL</sequence>
<proteinExistence type="predicted"/>
<gene>
    <name evidence="2" type="ORF">UJA718_LOCUS39975</name>
</gene>
<organism evidence="2 3">
    <name type="scientific">Rotaria socialis</name>
    <dbReference type="NCBI Taxonomy" id="392032"/>
    <lineage>
        <taxon>Eukaryota</taxon>
        <taxon>Metazoa</taxon>
        <taxon>Spiralia</taxon>
        <taxon>Gnathifera</taxon>
        <taxon>Rotifera</taxon>
        <taxon>Eurotatoria</taxon>
        <taxon>Bdelloidea</taxon>
        <taxon>Philodinida</taxon>
        <taxon>Philodinidae</taxon>
        <taxon>Rotaria</taxon>
    </lineage>
</organism>
<accession>A0A821MTK1</accession>
<evidence type="ECO:0000256" key="1">
    <source>
        <dbReference type="SAM" id="Coils"/>
    </source>
</evidence>
<comment type="caution">
    <text evidence="2">The sequence shown here is derived from an EMBL/GenBank/DDBJ whole genome shotgun (WGS) entry which is preliminary data.</text>
</comment>
<feature type="non-terminal residue" evidence="2">
    <location>
        <position position="1"/>
    </location>
</feature>
<keyword evidence="1" id="KW-0175">Coiled coil</keyword>
<keyword evidence="3" id="KW-1185">Reference proteome</keyword>
<feature type="coiled-coil region" evidence="1">
    <location>
        <begin position="21"/>
        <end position="94"/>
    </location>
</feature>
<reference evidence="2" key="1">
    <citation type="submission" date="2021-02" db="EMBL/GenBank/DDBJ databases">
        <authorList>
            <person name="Nowell W R."/>
        </authorList>
    </citation>
    <scope>NUCLEOTIDE SEQUENCE</scope>
</reference>